<dbReference type="Proteomes" id="UP000060699">
    <property type="component" value="Chromosome"/>
</dbReference>
<protein>
    <submittedName>
        <fullName evidence="1">Prophage CP4-57 regulatory</fullName>
    </submittedName>
</protein>
<gene>
    <name evidence="1" type="ORF">RD2015_3187</name>
</gene>
<keyword evidence="2" id="KW-1185">Reference proteome</keyword>
<dbReference type="OrthoDB" id="7860618at2"/>
<sequence length="175" mass="19214">MEFAFTLKYQLSKEDGHQSELVERLMDTGCGDALIRHSPPGRLSLAFHRNAASADEALIGALRDIRQSLPTARLIEAGPDLVGLTDVAELVGVTRQNMRKLMLTHIASFPPPVHEGNASSVWHLSHVLSWMASRGGYLLNPSVVGMSRSAMQVNLIKEQQHLDPLGEARLKALIF</sequence>
<evidence type="ECO:0000313" key="1">
    <source>
        <dbReference type="EMBL" id="ALV07647.1"/>
    </source>
</evidence>
<dbReference type="PATRIC" id="fig|76731.3.peg.3265"/>
<name>A0A0U3LHS3_9BURK</name>
<dbReference type="STRING" id="76731.RD2015_3187"/>
<organism evidence="1 2">
    <name type="scientific">Roseateles depolymerans</name>
    <dbReference type="NCBI Taxonomy" id="76731"/>
    <lineage>
        <taxon>Bacteria</taxon>
        <taxon>Pseudomonadati</taxon>
        <taxon>Pseudomonadota</taxon>
        <taxon>Betaproteobacteria</taxon>
        <taxon>Burkholderiales</taxon>
        <taxon>Sphaerotilaceae</taxon>
        <taxon>Roseateles</taxon>
    </lineage>
</organism>
<dbReference type="RefSeq" id="WP_058935723.1">
    <property type="nucleotide sequence ID" value="NZ_CP013729.1"/>
</dbReference>
<proteinExistence type="predicted"/>
<dbReference type="KEGG" id="rdp:RD2015_3187"/>
<dbReference type="EMBL" id="CP013729">
    <property type="protein sequence ID" value="ALV07647.1"/>
    <property type="molecule type" value="Genomic_DNA"/>
</dbReference>
<evidence type="ECO:0000313" key="2">
    <source>
        <dbReference type="Proteomes" id="UP000060699"/>
    </source>
</evidence>
<accession>A0A0U3LHS3</accession>
<dbReference type="AlphaFoldDB" id="A0A0U3LHS3"/>
<reference evidence="1 2" key="1">
    <citation type="submission" date="2015-12" db="EMBL/GenBank/DDBJ databases">
        <title>Complete genome of Roseateles depolymerans KCTC 42856.</title>
        <authorList>
            <person name="Kim K.M."/>
        </authorList>
    </citation>
    <scope>NUCLEOTIDE SEQUENCE [LARGE SCALE GENOMIC DNA]</scope>
    <source>
        <strain evidence="1 2">KCTC 42856</strain>
    </source>
</reference>